<dbReference type="PANTHER" id="PTHR32114:SF2">
    <property type="entry name" value="ABC TRANSPORTER ABCH.3"/>
    <property type="match status" value="1"/>
</dbReference>
<comment type="similarity">
    <text evidence="1">Belongs to the SMC family. SbcC subfamily.</text>
</comment>
<accession>A0ABT9DG10</accession>
<sequence>MLIKELHLENIGSYKDQNLFDLSHQSSQKNVTLIGGENGAGKTTFLNSIKLGLFGCYSYGYKTENDEYYRRVYSYLNAQARKQEQSSFSITIVFSETENYITHTYKFKRSWKVKGQAIKEYFEIMKDGRILNEAETDIQRSRLRELFPPKLFDLCLFDGEEISRIIIENKLASYLRELSTVVFNLDLFNSLEGDLLSYLKQEMDEKQLSALEQEIFSLQNEKKEKTLYIIKIKEQINKSLLRIEELQETYTSIKKDFETHGGLVKEERDKLNEQMRAIEAVRKQNSEKIREFIQTLLPLYLNKDLLVAAKQQIEEEESLTLYKQLEQKLTVERLTEVLKNLSNSLIKEHSATDLQELLLNMLKPNQSDVTYIHRVSPSQRAEVEMVVNALEKETSEKYIDLIDQNKEMLVESQSLRQRMNINDSANEFIEMLNRMEQIKAEIFTLEKAIEESKSELEDKEKELLSLSQLIEAKQKVEEQGNKKRNSFTIAQNLMKLSTEFQKLQHQKKLQQVQIEATQMLNKLMRKHQYIPVIRINPETFEVTLYDQDREIISKETLSAGEKQILLLSLIWAMFKCSGRRVPFIFDTLLGRLDKTHKRNVLVDFIPSCGEQVLILSTNSEVDEDHYKLLKNHVSHRYLLEFNTEKRKTEISHQYFKFEGEEQMR</sequence>
<comment type="subunit">
    <text evidence="2">Heterodimer of SbcC and SbcD.</text>
</comment>
<dbReference type="InterPro" id="IPR017599">
    <property type="entry name" value="DNA_S_DndD"/>
</dbReference>
<proteinExistence type="inferred from homology"/>
<evidence type="ECO:0000256" key="2">
    <source>
        <dbReference type="ARBA" id="ARBA00011322"/>
    </source>
</evidence>
<feature type="domain" description="Rad50/SbcC-type AAA" evidence="5">
    <location>
        <begin position="5"/>
        <end position="257"/>
    </location>
</feature>
<dbReference type="Gene3D" id="3.40.50.300">
    <property type="entry name" value="P-loop containing nucleotide triphosphate hydrolases"/>
    <property type="match status" value="2"/>
</dbReference>
<dbReference type="SUPFAM" id="SSF52540">
    <property type="entry name" value="P-loop containing nucleoside triphosphate hydrolases"/>
    <property type="match status" value="2"/>
</dbReference>
<reference evidence="6" key="1">
    <citation type="submission" date="2023-07" db="EMBL/GenBank/DDBJ databases">
        <title>Biological control against Fusarium languescens, the causal agent of wilt in Jalapeno peppers, by a novel bacterial subspecies: Bacillus cabrialesii subsp. tritici TSO2.</title>
        <authorList>
            <person name="Montoya-Martinez A.C."/>
            <person name="Figueroa-Brambila K.M."/>
            <person name="Escalante-Beltran A."/>
            <person name="Lopez-Montoya N.D."/>
            <person name="Valenzuela-Ruiz V."/>
            <person name="Parra-Cota F.I."/>
            <person name="Estrada Alvarado M.I."/>
            <person name="De Los Santos Villalobos S."/>
        </authorList>
    </citation>
    <scope>NUCLEOTIDE SEQUENCE</scope>
    <source>
        <strain evidence="6">TSO2</strain>
    </source>
</reference>
<keyword evidence="4" id="KW-0175">Coiled coil</keyword>
<dbReference type="NCBIfam" id="TIGR03185">
    <property type="entry name" value="DNA_S_dndD"/>
    <property type="match status" value="1"/>
</dbReference>
<protein>
    <recommendedName>
        <fullName evidence="3">Nuclease SbcCD subunit C</fullName>
    </recommendedName>
</protein>
<evidence type="ECO:0000259" key="5">
    <source>
        <dbReference type="Pfam" id="PF13476"/>
    </source>
</evidence>
<dbReference type="RefSeq" id="WP_213402862.1">
    <property type="nucleotide sequence ID" value="NZ_JAHBMK020000001.1"/>
</dbReference>
<dbReference type="InterPro" id="IPR027417">
    <property type="entry name" value="P-loop_NTPase"/>
</dbReference>
<dbReference type="EMBL" id="JAHBMK020000001">
    <property type="protein sequence ID" value="MDO8223620.1"/>
    <property type="molecule type" value="Genomic_DNA"/>
</dbReference>
<evidence type="ECO:0000313" key="6">
    <source>
        <dbReference type="EMBL" id="MDO8223620.1"/>
    </source>
</evidence>
<gene>
    <name evidence="6" type="primary">dndD</name>
    <name evidence="6" type="ORF">KHP33_001785</name>
</gene>
<feature type="coiled-coil region" evidence="4">
    <location>
        <begin position="435"/>
        <end position="476"/>
    </location>
</feature>
<evidence type="ECO:0000256" key="1">
    <source>
        <dbReference type="ARBA" id="ARBA00006930"/>
    </source>
</evidence>
<dbReference type="PANTHER" id="PTHR32114">
    <property type="entry name" value="ABC TRANSPORTER ABCH.3"/>
    <property type="match status" value="1"/>
</dbReference>
<organism evidence="6 7">
    <name type="scientific">Bacillus cabrialesii subsp. tritici</name>
    <dbReference type="NCBI Taxonomy" id="2944916"/>
    <lineage>
        <taxon>Bacteria</taxon>
        <taxon>Bacillati</taxon>
        <taxon>Bacillota</taxon>
        <taxon>Bacilli</taxon>
        <taxon>Bacillales</taxon>
        <taxon>Bacillaceae</taxon>
        <taxon>Bacillus</taxon>
        <taxon>Bacillus cabrialesii</taxon>
    </lineage>
</organism>
<feature type="coiled-coil region" evidence="4">
    <location>
        <begin position="201"/>
        <end position="291"/>
    </location>
</feature>
<name>A0ABT9DG10_9BACI</name>
<dbReference type="Proteomes" id="UP001177121">
    <property type="component" value="Unassembled WGS sequence"/>
</dbReference>
<dbReference type="InterPro" id="IPR038729">
    <property type="entry name" value="Rad50/SbcC_AAA"/>
</dbReference>
<evidence type="ECO:0000256" key="4">
    <source>
        <dbReference type="SAM" id="Coils"/>
    </source>
</evidence>
<comment type="caution">
    <text evidence="6">The sequence shown here is derived from an EMBL/GenBank/DDBJ whole genome shotgun (WGS) entry which is preliminary data.</text>
</comment>
<dbReference type="Pfam" id="PF13476">
    <property type="entry name" value="AAA_23"/>
    <property type="match status" value="1"/>
</dbReference>
<keyword evidence="7" id="KW-1185">Reference proteome</keyword>
<evidence type="ECO:0000313" key="7">
    <source>
        <dbReference type="Proteomes" id="UP001177121"/>
    </source>
</evidence>
<evidence type="ECO:0000256" key="3">
    <source>
        <dbReference type="ARBA" id="ARBA00013368"/>
    </source>
</evidence>